<dbReference type="EMBL" id="SLWL01000009">
    <property type="protein sequence ID" value="TCO12426.1"/>
    <property type="molecule type" value="Genomic_DNA"/>
</dbReference>
<name>A0A4R2GRJ3_9HYPH</name>
<accession>A0A4R2GRJ3</accession>
<proteinExistence type="predicted"/>
<evidence type="ECO:0000313" key="3">
    <source>
        <dbReference type="Proteomes" id="UP000294881"/>
    </source>
</evidence>
<organism evidence="2 3">
    <name type="scientific">Camelimonas lactis</name>
    <dbReference type="NCBI Taxonomy" id="659006"/>
    <lineage>
        <taxon>Bacteria</taxon>
        <taxon>Pseudomonadati</taxon>
        <taxon>Pseudomonadota</taxon>
        <taxon>Alphaproteobacteria</taxon>
        <taxon>Hyphomicrobiales</taxon>
        <taxon>Chelatococcaceae</taxon>
        <taxon>Camelimonas</taxon>
    </lineage>
</organism>
<reference evidence="2 3" key="1">
    <citation type="submission" date="2019-03" db="EMBL/GenBank/DDBJ databases">
        <title>Genomic Encyclopedia of Type Strains, Phase IV (KMG-IV): sequencing the most valuable type-strain genomes for metagenomic binning, comparative biology and taxonomic classification.</title>
        <authorList>
            <person name="Goeker M."/>
        </authorList>
    </citation>
    <scope>NUCLEOTIDE SEQUENCE [LARGE SCALE GENOMIC DNA]</scope>
    <source>
        <strain evidence="2 3">DSM 22958</strain>
    </source>
</reference>
<feature type="transmembrane region" description="Helical" evidence="1">
    <location>
        <begin position="70"/>
        <end position="90"/>
    </location>
</feature>
<keyword evidence="1" id="KW-1133">Transmembrane helix</keyword>
<protein>
    <submittedName>
        <fullName evidence="2">Uncharacterized protein</fullName>
    </submittedName>
</protein>
<feature type="transmembrane region" description="Helical" evidence="1">
    <location>
        <begin position="21"/>
        <end position="50"/>
    </location>
</feature>
<evidence type="ECO:0000313" key="2">
    <source>
        <dbReference type="EMBL" id="TCO12426.1"/>
    </source>
</evidence>
<keyword evidence="1" id="KW-0472">Membrane</keyword>
<comment type="caution">
    <text evidence="2">The sequence shown here is derived from an EMBL/GenBank/DDBJ whole genome shotgun (WGS) entry which is preliminary data.</text>
</comment>
<dbReference type="Proteomes" id="UP000294881">
    <property type="component" value="Unassembled WGS sequence"/>
</dbReference>
<dbReference type="AlphaFoldDB" id="A0A4R2GRJ3"/>
<evidence type="ECO:0000256" key="1">
    <source>
        <dbReference type="SAM" id="Phobius"/>
    </source>
</evidence>
<gene>
    <name evidence="2" type="ORF">EV666_10973</name>
</gene>
<dbReference type="RefSeq" id="WP_132007553.1">
    <property type="nucleotide sequence ID" value="NZ_JBHUNN010000002.1"/>
</dbReference>
<keyword evidence="1" id="KW-0812">Transmembrane</keyword>
<sequence>MPSLSFRGGCDRLMASHGFTVFLYLAAFVVAIAAALVVAWTGVTISATVAAAATPAVVGDGIVTIPWGDWLASMLEPLGALAIAIVMWMLRRLPASIYLYLQMARAEQLVQRAVDYALSATAGATQGKSLDIRVTSQVLEAAAEYAVAHAPGLVKTLGGTDLLKQKVLARLDVAEDVSAEGLRQIRAF</sequence>
<keyword evidence="3" id="KW-1185">Reference proteome</keyword>